<reference evidence="1 2" key="1">
    <citation type="submission" date="2016-03" db="EMBL/GenBank/DDBJ databases">
        <title>Comparative genomics of the ectomycorrhizal sister species Rhizopogon vinicolor and Rhizopogon vesiculosus (Basidiomycota: Boletales) reveals a divergence of the mating type B locus.</title>
        <authorList>
            <person name="Mujic A.B."/>
            <person name="Kuo A."/>
            <person name="Tritt A."/>
            <person name="Lipzen A."/>
            <person name="Chen C."/>
            <person name="Johnson J."/>
            <person name="Sharma A."/>
            <person name="Barry K."/>
            <person name="Grigoriev I.V."/>
            <person name="Spatafora J.W."/>
        </authorList>
    </citation>
    <scope>NUCLEOTIDE SEQUENCE [LARGE SCALE GENOMIC DNA]</scope>
    <source>
        <strain evidence="1 2">AM-OR11-056</strain>
    </source>
</reference>
<accession>A0A1J8QCX0</accession>
<evidence type="ECO:0000313" key="1">
    <source>
        <dbReference type="EMBL" id="OJA19502.1"/>
    </source>
</evidence>
<dbReference type="STRING" id="180088.A0A1J8QCX0"/>
<protein>
    <submittedName>
        <fullName evidence="1">Uncharacterized protein</fullName>
    </submittedName>
</protein>
<comment type="caution">
    <text evidence="1">The sequence shown here is derived from an EMBL/GenBank/DDBJ whole genome shotgun (WGS) entry which is preliminary data.</text>
</comment>
<sequence>MAGTWRIFVRYSVFQRAVAIAGDEFGTVKKPPSPLVGRTRIVTRALMTAAEGIFAGDSDLFLDEACTRLTFQHNASPKKCFRGLLPNAMRLVGRTSRPVDDM</sequence>
<gene>
    <name evidence="1" type="ORF">AZE42_13083</name>
</gene>
<dbReference type="Proteomes" id="UP000183567">
    <property type="component" value="Unassembled WGS sequence"/>
</dbReference>
<dbReference type="EMBL" id="LVVM01000999">
    <property type="protein sequence ID" value="OJA19502.1"/>
    <property type="molecule type" value="Genomic_DNA"/>
</dbReference>
<name>A0A1J8QCX0_9AGAM</name>
<organism evidence="1 2">
    <name type="scientific">Rhizopogon vesiculosus</name>
    <dbReference type="NCBI Taxonomy" id="180088"/>
    <lineage>
        <taxon>Eukaryota</taxon>
        <taxon>Fungi</taxon>
        <taxon>Dikarya</taxon>
        <taxon>Basidiomycota</taxon>
        <taxon>Agaricomycotina</taxon>
        <taxon>Agaricomycetes</taxon>
        <taxon>Agaricomycetidae</taxon>
        <taxon>Boletales</taxon>
        <taxon>Suillineae</taxon>
        <taxon>Rhizopogonaceae</taxon>
        <taxon>Rhizopogon</taxon>
    </lineage>
</organism>
<evidence type="ECO:0000313" key="2">
    <source>
        <dbReference type="Proteomes" id="UP000183567"/>
    </source>
</evidence>
<dbReference type="AlphaFoldDB" id="A0A1J8QCX0"/>
<proteinExistence type="predicted"/>
<dbReference type="OrthoDB" id="3255572at2759"/>
<keyword evidence="2" id="KW-1185">Reference proteome</keyword>